<name>A0A1K1S8W9_9BACT</name>
<reference evidence="2 4" key="2">
    <citation type="submission" date="2023-11" db="EMBL/GenBank/DDBJ databases">
        <title>MicrobeMod: A computational toolkit for identifying prokaryotic methylation and restriction-modification with nanopore sequencing.</title>
        <authorList>
            <person name="Crits-Christoph A."/>
            <person name="Kang S.C."/>
            <person name="Lee H."/>
            <person name="Ostrov N."/>
        </authorList>
    </citation>
    <scope>NUCLEOTIDE SEQUENCE [LARGE SCALE GENOMIC DNA]</scope>
    <source>
        <strain evidence="2 4">ATCC 23090</strain>
    </source>
</reference>
<sequence length="159" mass="18312">MKHILIPTDFSIRSLRVVHHVIDRFGAGEPLNIVMMHAMQMPGSIMELMMLSRRSSHYDLITDDYKEASEIIKNKYGSAIQSLKTEFLIGRGNGVFRNFLLYHNIDAIVCPAEFNFRKASPNSYDPAELIRKSKYPVHHVSLKKKERMLVSAMSELFEI</sequence>
<dbReference type="EMBL" id="FPIZ01000019">
    <property type="protein sequence ID" value="SFW80774.1"/>
    <property type="molecule type" value="Genomic_DNA"/>
</dbReference>
<dbReference type="RefSeq" id="WP_072364006.1">
    <property type="nucleotide sequence ID" value="NZ_CBHWAX010000002.1"/>
</dbReference>
<evidence type="ECO:0000313" key="3">
    <source>
        <dbReference type="Proteomes" id="UP000183788"/>
    </source>
</evidence>
<dbReference type="SUPFAM" id="SSF52402">
    <property type="entry name" value="Adenine nucleotide alpha hydrolases-like"/>
    <property type="match status" value="1"/>
</dbReference>
<evidence type="ECO:0000313" key="4">
    <source>
        <dbReference type="Proteomes" id="UP001326715"/>
    </source>
</evidence>
<dbReference type="Proteomes" id="UP000183788">
    <property type="component" value="Unassembled WGS sequence"/>
</dbReference>
<organism evidence="1 3">
    <name type="scientific">Chitinophaga sancti</name>
    <dbReference type="NCBI Taxonomy" id="1004"/>
    <lineage>
        <taxon>Bacteria</taxon>
        <taxon>Pseudomonadati</taxon>
        <taxon>Bacteroidota</taxon>
        <taxon>Chitinophagia</taxon>
        <taxon>Chitinophagales</taxon>
        <taxon>Chitinophagaceae</taxon>
        <taxon>Chitinophaga</taxon>
    </lineage>
</organism>
<evidence type="ECO:0008006" key="5">
    <source>
        <dbReference type="Google" id="ProtNLM"/>
    </source>
</evidence>
<reference evidence="1 3" key="1">
    <citation type="submission" date="2016-11" db="EMBL/GenBank/DDBJ databases">
        <authorList>
            <person name="Jaros S."/>
            <person name="Januszkiewicz K."/>
            <person name="Wedrychowicz H."/>
        </authorList>
    </citation>
    <scope>NUCLEOTIDE SEQUENCE [LARGE SCALE GENOMIC DNA]</scope>
    <source>
        <strain evidence="1 3">DSM 784</strain>
    </source>
</reference>
<dbReference type="OrthoDB" id="893860at2"/>
<accession>A0A1K1S8W9</accession>
<dbReference type="EMBL" id="CP140154">
    <property type="protein sequence ID" value="WQG86920.1"/>
    <property type="molecule type" value="Genomic_DNA"/>
</dbReference>
<protein>
    <recommendedName>
        <fullName evidence="5">Nucleotide-binding universal stress protein, UspA family</fullName>
    </recommendedName>
</protein>
<gene>
    <name evidence="1" type="ORF">SAMN05661012_04990</name>
    <name evidence="2" type="ORF">SR876_18545</name>
</gene>
<dbReference type="STRING" id="1004.SAMN05661012_04990"/>
<proteinExistence type="predicted"/>
<evidence type="ECO:0000313" key="1">
    <source>
        <dbReference type="EMBL" id="SFW80774.1"/>
    </source>
</evidence>
<dbReference type="Proteomes" id="UP001326715">
    <property type="component" value="Chromosome"/>
</dbReference>
<evidence type="ECO:0000313" key="2">
    <source>
        <dbReference type="EMBL" id="WQG86920.1"/>
    </source>
</evidence>
<keyword evidence="4" id="KW-1185">Reference proteome</keyword>
<dbReference type="AlphaFoldDB" id="A0A1K1S8W9"/>